<dbReference type="SMART" id="SM01089">
    <property type="entry name" value="Connexin_CCC"/>
    <property type="match status" value="1"/>
</dbReference>
<dbReference type="InterPro" id="IPR038359">
    <property type="entry name" value="Connexin_N_sf"/>
</dbReference>
<dbReference type="InterPro" id="IPR017990">
    <property type="entry name" value="Connexin_CS"/>
</dbReference>
<dbReference type="AlphaFoldDB" id="A0A6P3W0C7"/>
<dbReference type="KEGG" id="char:105901763"/>
<keyword evidence="5" id="KW-0303">Gap junction</keyword>
<proteinExistence type="predicted"/>
<dbReference type="RefSeq" id="XP_012684714.1">
    <property type="nucleotide sequence ID" value="XM_012829260.3"/>
</dbReference>
<keyword evidence="8 10" id="KW-0472">Membrane</keyword>
<protein>
    <submittedName>
        <fullName evidence="14">Connexin 32.3</fullName>
    </submittedName>
</protein>
<feature type="domain" description="Connexin cysteine-rich" evidence="12">
    <location>
        <begin position="149"/>
        <end position="215"/>
    </location>
</feature>
<dbReference type="FunFam" id="1.20.1440.80:FF:000001">
    <property type="entry name" value="Gap junction alpha-1"/>
    <property type="match status" value="1"/>
</dbReference>
<dbReference type="Proteomes" id="UP000515152">
    <property type="component" value="Chromosome 15"/>
</dbReference>
<dbReference type="GO" id="GO:0005243">
    <property type="term" value="F:gap junction channel activity"/>
    <property type="evidence" value="ECO:0007669"/>
    <property type="project" value="TreeGrafter"/>
</dbReference>
<evidence type="ECO:0000256" key="10">
    <source>
        <dbReference type="SAM" id="Phobius"/>
    </source>
</evidence>
<evidence type="ECO:0000256" key="9">
    <source>
        <dbReference type="SAM" id="MobiDB-lite"/>
    </source>
</evidence>
<dbReference type="SMART" id="SM00037">
    <property type="entry name" value="CNX"/>
    <property type="match status" value="1"/>
</dbReference>
<dbReference type="OrthoDB" id="9993956at2759"/>
<feature type="transmembrane region" description="Helical" evidence="10">
    <location>
        <begin position="20"/>
        <end position="41"/>
    </location>
</feature>
<gene>
    <name evidence="14" type="primary">gja13.2</name>
</gene>
<feature type="region of interest" description="Disordered" evidence="9">
    <location>
        <begin position="258"/>
        <end position="279"/>
    </location>
</feature>
<dbReference type="GeneID" id="105901763"/>
<feature type="compositionally biased region" description="Basic and acidic residues" evidence="9">
    <location>
        <begin position="268"/>
        <end position="279"/>
    </location>
</feature>
<dbReference type="InterPro" id="IPR019570">
    <property type="entry name" value="Connexin_CCC"/>
</dbReference>
<dbReference type="PANTHER" id="PTHR11984">
    <property type="entry name" value="CONNEXIN"/>
    <property type="match status" value="1"/>
</dbReference>
<evidence type="ECO:0000256" key="6">
    <source>
        <dbReference type="ARBA" id="ARBA00022949"/>
    </source>
</evidence>
<keyword evidence="6" id="KW-0965">Cell junction</keyword>
<comment type="subcellular location">
    <subcellularLocation>
        <location evidence="1">Cell junction</location>
        <location evidence="1">Gap junction</location>
    </subcellularLocation>
    <subcellularLocation>
        <location evidence="2">Cell membrane</location>
        <topology evidence="2">Multi-pass membrane protein</topology>
    </subcellularLocation>
</comment>
<keyword evidence="3" id="KW-1003">Cell membrane</keyword>
<organism evidence="13 14">
    <name type="scientific">Clupea harengus</name>
    <name type="common">Atlantic herring</name>
    <dbReference type="NCBI Taxonomy" id="7950"/>
    <lineage>
        <taxon>Eukaryota</taxon>
        <taxon>Metazoa</taxon>
        <taxon>Chordata</taxon>
        <taxon>Craniata</taxon>
        <taxon>Vertebrata</taxon>
        <taxon>Euteleostomi</taxon>
        <taxon>Actinopterygii</taxon>
        <taxon>Neopterygii</taxon>
        <taxon>Teleostei</taxon>
        <taxon>Clupei</taxon>
        <taxon>Clupeiformes</taxon>
        <taxon>Clupeoidei</taxon>
        <taxon>Clupeidae</taxon>
        <taxon>Clupea</taxon>
    </lineage>
</organism>
<evidence type="ECO:0000256" key="4">
    <source>
        <dbReference type="ARBA" id="ARBA00022692"/>
    </source>
</evidence>
<dbReference type="PANTHER" id="PTHR11984:SF109">
    <property type="entry name" value="CONNEXIN 28.1-RELATED"/>
    <property type="match status" value="1"/>
</dbReference>
<evidence type="ECO:0000313" key="13">
    <source>
        <dbReference type="Proteomes" id="UP000515152"/>
    </source>
</evidence>
<dbReference type="PROSITE" id="PS00407">
    <property type="entry name" value="CONNEXINS_1"/>
    <property type="match status" value="1"/>
</dbReference>
<dbReference type="CTD" id="322617"/>
<evidence type="ECO:0000256" key="8">
    <source>
        <dbReference type="ARBA" id="ARBA00023136"/>
    </source>
</evidence>
<evidence type="ECO:0000259" key="12">
    <source>
        <dbReference type="SMART" id="SM01089"/>
    </source>
</evidence>
<dbReference type="GO" id="GO:0007267">
    <property type="term" value="P:cell-cell signaling"/>
    <property type="evidence" value="ECO:0007669"/>
    <property type="project" value="TreeGrafter"/>
</dbReference>
<keyword evidence="13" id="KW-1185">Reference proteome</keyword>
<feature type="transmembrane region" description="Helical" evidence="10">
    <location>
        <begin position="192"/>
        <end position="217"/>
    </location>
</feature>
<dbReference type="Gene3D" id="1.20.1440.80">
    <property type="entry name" value="Gap junction channel protein cysteine-rich domain"/>
    <property type="match status" value="1"/>
</dbReference>
<evidence type="ECO:0000313" key="14">
    <source>
        <dbReference type="RefSeq" id="XP_012684714.1"/>
    </source>
</evidence>
<evidence type="ECO:0000256" key="7">
    <source>
        <dbReference type="ARBA" id="ARBA00022989"/>
    </source>
</evidence>
<feature type="transmembrane region" description="Helical" evidence="10">
    <location>
        <begin position="78"/>
        <end position="100"/>
    </location>
</feature>
<dbReference type="InterPro" id="IPR013092">
    <property type="entry name" value="Connexin_N"/>
</dbReference>
<feature type="transmembrane region" description="Helical" evidence="10">
    <location>
        <begin position="136"/>
        <end position="160"/>
    </location>
</feature>
<evidence type="ECO:0000259" key="11">
    <source>
        <dbReference type="SMART" id="SM00037"/>
    </source>
</evidence>
<evidence type="ECO:0000256" key="2">
    <source>
        <dbReference type="ARBA" id="ARBA00004651"/>
    </source>
</evidence>
<dbReference type="Pfam" id="PF00029">
    <property type="entry name" value="Connexin"/>
    <property type="match status" value="1"/>
</dbReference>
<accession>A0A6P3W0C7</accession>
<evidence type="ECO:0000256" key="3">
    <source>
        <dbReference type="ARBA" id="ARBA00022475"/>
    </source>
</evidence>
<dbReference type="PRINTS" id="PR00206">
    <property type="entry name" value="CONNEXIN"/>
</dbReference>
<keyword evidence="4 10" id="KW-0812">Transmembrane</keyword>
<feature type="domain" description="Connexin N-terminal" evidence="11">
    <location>
        <begin position="43"/>
        <end position="76"/>
    </location>
</feature>
<name>A0A6P3W0C7_CLUHA</name>
<dbReference type="InterPro" id="IPR000500">
    <property type="entry name" value="Connexin"/>
</dbReference>
<keyword evidence="7 10" id="KW-1133">Transmembrane helix</keyword>
<evidence type="ECO:0000256" key="5">
    <source>
        <dbReference type="ARBA" id="ARBA00022868"/>
    </source>
</evidence>
<evidence type="ECO:0000256" key="1">
    <source>
        <dbReference type="ARBA" id="ARBA00004610"/>
    </source>
</evidence>
<dbReference type="GO" id="GO:0005922">
    <property type="term" value="C:connexin complex"/>
    <property type="evidence" value="ECO:0007669"/>
    <property type="project" value="InterPro"/>
</dbReference>
<sequence>MGDLGFLSKLLEQVNFHSTVVGKVWMTVLFLFRIMVLGAAAESVWSDEHSNMVCNTNQPGCENVCYDWQFPISHIRFWVLQILFVSTPTLMYLGHAMHIISKENKLRDRIQRHEENVKAPKYTNDKGKVSIRGQLLGSYLTQLFFKILLEIGFIVGQYYLYGFIMVPMFSCSRDPCPFTVACYMSRPTEKTIFIIFMLAVAGLSLLLNVVELFYLLCSKCARGRRNQRLRNTTPPPSWSPHADVDTVAQNNINTHFTDGQSLGGSLDGAREEKRLMERH</sequence>
<reference evidence="14" key="1">
    <citation type="submission" date="2025-08" db="UniProtKB">
        <authorList>
            <consortium name="RefSeq"/>
        </authorList>
    </citation>
    <scope>IDENTIFICATION</scope>
</reference>